<dbReference type="SUPFAM" id="SSF52172">
    <property type="entry name" value="CheY-like"/>
    <property type="match status" value="1"/>
</dbReference>
<evidence type="ECO:0000313" key="5">
    <source>
        <dbReference type="Proteomes" id="UP000003947"/>
    </source>
</evidence>
<evidence type="ECO:0000259" key="3">
    <source>
        <dbReference type="PROSITE" id="PS50110"/>
    </source>
</evidence>
<dbReference type="EMBL" id="JH660640">
    <property type="protein sequence ID" value="EIM29933.1"/>
    <property type="molecule type" value="Genomic_DNA"/>
</dbReference>
<dbReference type="Proteomes" id="UP000003947">
    <property type="component" value="Unassembled WGS sequence"/>
</dbReference>
<keyword evidence="5" id="KW-1185">Reference proteome</keyword>
<evidence type="ECO:0000256" key="2">
    <source>
        <dbReference type="PROSITE-ProRule" id="PRU00169"/>
    </source>
</evidence>
<protein>
    <submittedName>
        <fullName evidence="4">Response regulator receiver domain protein</fullName>
    </submittedName>
</protein>
<feature type="domain" description="Response regulatory" evidence="3">
    <location>
        <begin position="8"/>
        <end position="118"/>
    </location>
</feature>
<dbReference type="Pfam" id="PF00072">
    <property type="entry name" value="Response_reg"/>
    <property type="match status" value="1"/>
</dbReference>
<dbReference type="PANTHER" id="PTHR44591:SF24">
    <property type="entry name" value="PROTEIN-GLUTAMATE METHYLESTERASE_PROTEIN-GLUTAMINE GLUTAMINASE 1"/>
    <property type="match status" value="1"/>
</dbReference>
<dbReference type="PATRIC" id="fig|864069.3.peg.1391"/>
<keyword evidence="1 2" id="KW-0597">Phosphoprotein</keyword>
<sequence length="122" mass="13342">MGSSLPCNVLIVEDEVMISMLIHDMLHEQGCGIVGPVTSLDQALLLATQSAIDVALLDINVGGSSIYPVADMLRSRNIPFVFYSGHDSNILPSRFQDTLMLRKPFSRQDLVAKLDEALGVER</sequence>
<organism evidence="4 5">
    <name type="scientific">Microvirga lotononidis</name>
    <dbReference type="NCBI Taxonomy" id="864069"/>
    <lineage>
        <taxon>Bacteria</taxon>
        <taxon>Pseudomonadati</taxon>
        <taxon>Pseudomonadota</taxon>
        <taxon>Alphaproteobacteria</taxon>
        <taxon>Hyphomicrobiales</taxon>
        <taxon>Methylobacteriaceae</taxon>
        <taxon>Microvirga</taxon>
    </lineage>
</organism>
<evidence type="ECO:0000313" key="4">
    <source>
        <dbReference type="EMBL" id="EIM29933.1"/>
    </source>
</evidence>
<proteinExistence type="predicted"/>
<evidence type="ECO:0000256" key="1">
    <source>
        <dbReference type="ARBA" id="ARBA00022553"/>
    </source>
</evidence>
<dbReference type="SMART" id="SM00448">
    <property type="entry name" value="REC"/>
    <property type="match status" value="1"/>
</dbReference>
<accession>I4Z141</accession>
<dbReference type="Gene3D" id="3.40.50.2300">
    <property type="match status" value="1"/>
</dbReference>
<name>I4Z141_9HYPH</name>
<reference evidence="4 5" key="1">
    <citation type="submission" date="2012-02" db="EMBL/GenBank/DDBJ databases">
        <title>Improved High-Quality Draft sequence of Microvirga sp. WSM3557.</title>
        <authorList>
            <consortium name="US DOE Joint Genome Institute"/>
            <person name="Lucas S."/>
            <person name="Han J."/>
            <person name="Lapidus A."/>
            <person name="Cheng J.-F."/>
            <person name="Goodwin L."/>
            <person name="Pitluck S."/>
            <person name="Peters L."/>
            <person name="Zhang X."/>
            <person name="Detter J.C."/>
            <person name="Han C."/>
            <person name="Tapia R."/>
            <person name="Land M."/>
            <person name="Hauser L."/>
            <person name="Kyrpides N."/>
            <person name="Ivanova N."/>
            <person name="Pagani I."/>
            <person name="Brau L."/>
            <person name="Yates R."/>
            <person name="O'Hara G."/>
            <person name="Rui T."/>
            <person name="Howieson J."/>
            <person name="Reeve W."/>
            <person name="Woyke T."/>
        </authorList>
    </citation>
    <scope>NUCLEOTIDE SEQUENCE [LARGE SCALE GENOMIC DNA]</scope>
    <source>
        <strain evidence="4 5">WSM3557</strain>
    </source>
</reference>
<dbReference type="PROSITE" id="PS50110">
    <property type="entry name" value="RESPONSE_REGULATORY"/>
    <property type="match status" value="1"/>
</dbReference>
<dbReference type="eggNOG" id="COG0784">
    <property type="taxonomic scope" value="Bacteria"/>
</dbReference>
<dbReference type="InterPro" id="IPR011006">
    <property type="entry name" value="CheY-like_superfamily"/>
</dbReference>
<gene>
    <name evidence="4" type="ORF">MicloDRAFT_00012540</name>
</gene>
<dbReference type="HOGENOM" id="CLU_000445_69_11_5"/>
<feature type="modified residue" description="4-aspartylphosphate" evidence="2">
    <location>
        <position position="58"/>
    </location>
</feature>
<dbReference type="AlphaFoldDB" id="I4Z141"/>
<dbReference type="PANTHER" id="PTHR44591">
    <property type="entry name" value="STRESS RESPONSE REGULATOR PROTEIN 1"/>
    <property type="match status" value="1"/>
</dbReference>
<dbReference type="STRING" id="864069.MicloDRAFT_00012540"/>
<dbReference type="InterPro" id="IPR050595">
    <property type="entry name" value="Bact_response_regulator"/>
</dbReference>
<dbReference type="InterPro" id="IPR001789">
    <property type="entry name" value="Sig_transdc_resp-reg_receiver"/>
</dbReference>
<dbReference type="GO" id="GO:0000160">
    <property type="term" value="P:phosphorelay signal transduction system"/>
    <property type="evidence" value="ECO:0007669"/>
    <property type="project" value="InterPro"/>
</dbReference>
<dbReference type="RefSeq" id="WP_009490019.1">
    <property type="nucleotide sequence ID" value="NZ_JH660640.1"/>
</dbReference>